<evidence type="ECO:0000313" key="2">
    <source>
        <dbReference type="EMBL" id="GAG90370.1"/>
    </source>
</evidence>
<proteinExistence type="predicted"/>
<name>X1B5K7_9ZZZZ</name>
<feature type="compositionally biased region" description="Basic and acidic residues" evidence="1">
    <location>
        <begin position="1"/>
        <end position="12"/>
    </location>
</feature>
<gene>
    <name evidence="2" type="ORF">S01H4_50109</name>
</gene>
<organism evidence="2">
    <name type="scientific">marine sediment metagenome</name>
    <dbReference type="NCBI Taxonomy" id="412755"/>
    <lineage>
        <taxon>unclassified sequences</taxon>
        <taxon>metagenomes</taxon>
        <taxon>ecological metagenomes</taxon>
    </lineage>
</organism>
<comment type="caution">
    <text evidence="2">The sequence shown here is derived from an EMBL/GenBank/DDBJ whole genome shotgun (WGS) entry which is preliminary data.</text>
</comment>
<dbReference type="AlphaFoldDB" id="X1B5K7"/>
<protein>
    <submittedName>
        <fullName evidence="2">Uncharacterized protein</fullName>
    </submittedName>
</protein>
<accession>X1B5K7</accession>
<reference evidence="2" key="1">
    <citation type="journal article" date="2014" name="Front. Microbiol.">
        <title>High frequency of phylogenetically diverse reductive dehalogenase-homologous genes in deep subseafloor sedimentary metagenomes.</title>
        <authorList>
            <person name="Kawai M."/>
            <person name="Futagami T."/>
            <person name="Toyoda A."/>
            <person name="Takaki Y."/>
            <person name="Nishi S."/>
            <person name="Hori S."/>
            <person name="Arai W."/>
            <person name="Tsubouchi T."/>
            <person name="Morono Y."/>
            <person name="Uchiyama I."/>
            <person name="Ito T."/>
            <person name="Fujiyama A."/>
            <person name="Inagaki F."/>
            <person name="Takami H."/>
        </authorList>
    </citation>
    <scope>NUCLEOTIDE SEQUENCE</scope>
    <source>
        <strain evidence="2">Expedition CK06-06</strain>
    </source>
</reference>
<sequence length="63" mass="7470">MKSEPLIKENHIIKRAKDHREPKEIASQKTERTKGDSEPHEKENQMIQRARYNREPFGKASQN</sequence>
<dbReference type="EMBL" id="BART01028415">
    <property type="protein sequence ID" value="GAG90370.1"/>
    <property type="molecule type" value="Genomic_DNA"/>
</dbReference>
<feature type="region of interest" description="Disordered" evidence="1">
    <location>
        <begin position="1"/>
        <end position="63"/>
    </location>
</feature>
<evidence type="ECO:0000256" key="1">
    <source>
        <dbReference type="SAM" id="MobiDB-lite"/>
    </source>
</evidence>
<feature type="compositionally biased region" description="Basic and acidic residues" evidence="1">
    <location>
        <begin position="18"/>
        <end position="44"/>
    </location>
</feature>